<proteinExistence type="predicted"/>
<evidence type="ECO:0000313" key="1">
    <source>
        <dbReference type="EMBL" id="MEA5402989.1"/>
    </source>
</evidence>
<protein>
    <submittedName>
        <fullName evidence="1">Uncharacterized protein</fullName>
    </submittedName>
</protein>
<sequence>MIINEVLLIINAILKEINPNTPTRPKKDIIVPNEITLLEPALEKLCTNAGLVLLEKQSIQYGVKIIVKQGYRRVCSPNCIS</sequence>
<reference evidence="1 2" key="1">
    <citation type="submission" date="2023-12" db="EMBL/GenBank/DDBJ databases">
        <title>Novel species of the genus Arcicella isolated from rivers.</title>
        <authorList>
            <person name="Lu H."/>
        </authorList>
    </citation>
    <scope>NUCLEOTIDE SEQUENCE [LARGE SCALE GENOMIC DNA]</scope>
    <source>
        <strain evidence="1 2">DC2W</strain>
    </source>
</reference>
<dbReference type="Proteomes" id="UP001303899">
    <property type="component" value="Unassembled WGS sequence"/>
</dbReference>
<dbReference type="RefSeq" id="WP_323328079.1">
    <property type="nucleotide sequence ID" value="NZ_JAYGIL010000008.1"/>
</dbReference>
<evidence type="ECO:0000313" key="2">
    <source>
        <dbReference type="Proteomes" id="UP001303899"/>
    </source>
</evidence>
<accession>A0ABU5S3D4</accession>
<organism evidence="1 2">
    <name type="scientific">Arcicella gelida</name>
    <dbReference type="NCBI Taxonomy" id="2984195"/>
    <lineage>
        <taxon>Bacteria</taxon>
        <taxon>Pseudomonadati</taxon>
        <taxon>Bacteroidota</taxon>
        <taxon>Cytophagia</taxon>
        <taxon>Cytophagales</taxon>
        <taxon>Flectobacillaceae</taxon>
        <taxon>Arcicella</taxon>
    </lineage>
</organism>
<dbReference type="EMBL" id="JAYGIL010000008">
    <property type="protein sequence ID" value="MEA5402989.1"/>
    <property type="molecule type" value="Genomic_DNA"/>
</dbReference>
<name>A0ABU5S3D4_9BACT</name>
<keyword evidence="2" id="KW-1185">Reference proteome</keyword>
<comment type="caution">
    <text evidence="1">The sequence shown here is derived from an EMBL/GenBank/DDBJ whole genome shotgun (WGS) entry which is preliminary data.</text>
</comment>
<gene>
    <name evidence="1" type="ORF">VB776_08690</name>
</gene>